<evidence type="ECO:0000313" key="8">
    <source>
        <dbReference type="EMBL" id="NDV36465.1"/>
    </source>
</evidence>
<reference evidence="8" key="1">
    <citation type="journal article" date="2020" name="J. Eukaryot. Microbiol.">
        <title>De novo Sequencing, Assembly and Annotation of the Transcriptome for the Free-Living Testate Amoeba Arcella intermedia.</title>
        <authorList>
            <person name="Ribeiro G.M."/>
            <person name="Porfirio-Sousa A.L."/>
            <person name="Maurer-Alcala X.X."/>
            <person name="Katz L.A."/>
            <person name="Lahr D.J.G."/>
        </authorList>
    </citation>
    <scope>NUCLEOTIDE SEQUENCE</scope>
</reference>
<sequence length="135" mass="15628">MLLTVHFRQRMFCKVGYVLRNEYESKELMDTYNEAQTKSTPLPPLQIDKVIRVINAEKPICTVYTIPWDDSSPDAEWNVLKEGTEKEEVPGNGEEVDEEDIDYSDEEEDLSNENEDASESISDNEMENDNDNENE</sequence>
<dbReference type="EMBL" id="GIBP01007496">
    <property type="protein sequence ID" value="NDV36465.1"/>
    <property type="molecule type" value="Transcribed_RNA"/>
</dbReference>
<feature type="compositionally biased region" description="Acidic residues" evidence="7">
    <location>
        <begin position="94"/>
        <end position="135"/>
    </location>
</feature>
<evidence type="ECO:0000256" key="6">
    <source>
        <dbReference type="ARBA" id="ARBA00023242"/>
    </source>
</evidence>
<dbReference type="AlphaFoldDB" id="A0A6B2LHJ6"/>
<keyword evidence="6" id="KW-0539">Nucleus</keyword>
<dbReference type="InterPro" id="IPR036747">
    <property type="entry name" value="ASF1-like_sf"/>
</dbReference>
<organism evidence="8">
    <name type="scientific">Arcella intermedia</name>
    <dbReference type="NCBI Taxonomy" id="1963864"/>
    <lineage>
        <taxon>Eukaryota</taxon>
        <taxon>Amoebozoa</taxon>
        <taxon>Tubulinea</taxon>
        <taxon>Elardia</taxon>
        <taxon>Arcellinida</taxon>
        <taxon>Sphaerothecina</taxon>
        <taxon>Arcellidae</taxon>
        <taxon>Arcella</taxon>
    </lineage>
</organism>
<dbReference type="Pfam" id="PF04729">
    <property type="entry name" value="ASF1_hist_chap"/>
    <property type="match status" value="1"/>
</dbReference>
<dbReference type="SUPFAM" id="SSF101546">
    <property type="entry name" value="ASF1-like"/>
    <property type="match status" value="1"/>
</dbReference>
<evidence type="ECO:0000256" key="7">
    <source>
        <dbReference type="SAM" id="MobiDB-lite"/>
    </source>
</evidence>
<dbReference type="GO" id="GO:0005634">
    <property type="term" value="C:nucleus"/>
    <property type="evidence" value="ECO:0007669"/>
    <property type="project" value="UniProtKB-SubCell"/>
</dbReference>
<feature type="region of interest" description="Disordered" evidence="7">
    <location>
        <begin position="69"/>
        <end position="135"/>
    </location>
</feature>
<evidence type="ECO:0000256" key="4">
    <source>
        <dbReference type="ARBA" id="ARBA00023163"/>
    </source>
</evidence>
<name>A0A6B2LHJ6_9EUKA</name>
<evidence type="ECO:0000256" key="1">
    <source>
        <dbReference type="ARBA" id="ARBA00004123"/>
    </source>
</evidence>
<evidence type="ECO:0000256" key="3">
    <source>
        <dbReference type="ARBA" id="ARBA00023015"/>
    </source>
</evidence>
<keyword evidence="5" id="KW-0143">Chaperone</keyword>
<dbReference type="InterPro" id="IPR006818">
    <property type="entry name" value="ASF1-like"/>
</dbReference>
<accession>A0A6B2LHJ6</accession>
<keyword evidence="4" id="KW-0804">Transcription</keyword>
<comment type="similarity">
    <text evidence="2">Belongs to the ASF1 family.</text>
</comment>
<dbReference type="GO" id="GO:0006325">
    <property type="term" value="P:chromatin organization"/>
    <property type="evidence" value="ECO:0007669"/>
    <property type="project" value="InterPro"/>
</dbReference>
<evidence type="ECO:0000256" key="2">
    <source>
        <dbReference type="ARBA" id="ARBA00006051"/>
    </source>
</evidence>
<protein>
    <submittedName>
        <fullName evidence="8">Uncharacterized protein</fullName>
    </submittedName>
</protein>
<proteinExistence type="inferred from homology"/>
<keyword evidence="3" id="KW-0805">Transcription regulation</keyword>
<dbReference type="Gene3D" id="2.60.40.1490">
    <property type="entry name" value="Histone chaperone ASF1-like"/>
    <property type="match status" value="1"/>
</dbReference>
<evidence type="ECO:0000256" key="5">
    <source>
        <dbReference type="ARBA" id="ARBA00023186"/>
    </source>
</evidence>
<comment type="subcellular location">
    <subcellularLocation>
        <location evidence="1">Nucleus</location>
    </subcellularLocation>
</comment>